<dbReference type="Proteomes" id="UP000294513">
    <property type="component" value="Unassembled WGS sequence"/>
</dbReference>
<reference evidence="3 4" key="1">
    <citation type="submission" date="2019-03" db="EMBL/GenBank/DDBJ databases">
        <title>Draft genome sequences of novel Actinobacteria.</title>
        <authorList>
            <person name="Sahin N."/>
            <person name="Ay H."/>
            <person name="Saygin H."/>
        </authorList>
    </citation>
    <scope>NUCLEOTIDE SEQUENCE [LARGE SCALE GENOMIC DNA]</scope>
    <source>
        <strain evidence="3 4">H3C3</strain>
    </source>
</reference>
<comment type="caution">
    <text evidence="3">The sequence shown here is derived from an EMBL/GenBank/DDBJ whole genome shotgun (WGS) entry which is preliminary data.</text>
</comment>
<dbReference type="AlphaFoldDB" id="A0A4R5A704"/>
<dbReference type="OrthoDB" id="3532098at2"/>
<organism evidence="3 4">
    <name type="scientific">Actinomadura rubrisoli</name>
    <dbReference type="NCBI Taxonomy" id="2530368"/>
    <lineage>
        <taxon>Bacteria</taxon>
        <taxon>Bacillati</taxon>
        <taxon>Actinomycetota</taxon>
        <taxon>Actinomycetes</taxon>
        <taxon>Streptosporangiales</taxon>
        <taxon>Thermomonosporaceae</taxon>
        <taxon>Actinomadura</taxon>
    </lineage>
</organism>
<evidence type="ECO:0000256" key="2">
    <source>
        <dbReference type="SAM" id="Phobius"/>
    </source>
</evidence>
<feature type="region of interest" description="Disordered" evidence="1">
    <location>
        <begin position="300"/>
        <end position="319"/>
    </location>
</feature>
<dbReference type="InterPro" id="IPR047789">
    <property type="entry name" value="CU044_5270-like"/>
</dbReference>
<evidence type="ECO:0000313" key="3">
    <source>
        <dbReference type="EMBL" id="TDD66559.1"/>
    </source>
</evidence>
<dbReference type="RefSeq" id="WP_131902645.1">
    <property type="nucleotide sequence ID" value="NZ_SMKU01000382.1"/>
</dbReference>
<protein>
    <recommendedName>
        <fullName evidence="5">CU044_5270 family protein</fullName>
    </recommendedName>
</protein>
<keyword evidence="2" id="KW-0812">Transmembrane</keyword>
<keyword evidence="4" id="KW-1185">Reference proteome</keyword>
<keyword evidence="2" id="KW-1133">Transmembrane helix</keyword>
<name>A0A4R5A704_9ACTN</name>
<dbReference type="NCBIfam" id="NF038083">
    <property type="entry name" value="CU044_5270_fam"/>
    <property type="match status" value="1"/>
</dbReference>
<dbReference type="EMBL" id="SMKU01000382">
    <property type="protein sequence ID" value="TDD66559.1"/>
    <property type="molecule type" value="Genomic_DNA"/>
</dbReference>
<accession>A0A4R5A704</accession>
<evidence type="ECO:0000256" key="1">
    <source>
        <dbReference type="SAM" id="MobiDB-lite"/>
    </source>
</evidence>
<feature type="compositionally biased region" description="Basic and acidic residues" evidence="1">
    <location>
        <begin position="308"/>
        <end position="319"/>
    </location>
</feature>
<proteinExistence type="predicted"/>
<feature type="transmembrane region" description="Helical" evidence="2">
    <location>
        <begin position="45"/>
        <end position="65"/>
    </location>
</feature>
<evidence type="ECO:0008006" key="5">
    <source>
        <dbReference type="Google" id="ProtNLM"/>
    </source>
</evidence>
<gene>
    <name evidence="3" type="ORF">E1298_40260</name>
</gene>
<sequence length="319" mass="32953">MDELQLLATVLDEPDQSPETIEQGRRRLGAAIHGPARRARSHKTAWMAGGLGLTAAAAATVVVVVSGHTGPTATPNGPPASGAAPAPTVRMSAKQVLLAASSSALAAQEGSGTYWHVKTAYTKGSTSDRSDPSIIETWARRDGKSWVRLGSSSGPVKNNDPDGPFGHYTDGFDVGDGKRLTLAQIQGLPTAPGALKARILSYNSRLPKNDALQGGLVGLLAGSPAPPKVRSAAFRALATLPGVKSLGPVNGGQGLLLPGPGKNMLAVNMRTSKVTGMYEEVIKGKKVYGSAGTLIAEWTNQLPPVTTPKKEQPPAKKPG</sequence>
<evidence type="ECO:0000313" key="4">
    <source>
        <dbReference type="Proteomes" id="UP000294513"/>
    </source>
</evidence>
<keyword evidence="2" id="KW-0472">Membrane</keyword>